<protein>
    <submittedName>
        <fullName evidence="2">Uncharacterized protein</fullName>
    </submittedName>
</protein>
<proteinExistence type="predicted"/>
<evidence type="ECO:0000313" key="3">
    <source>
        <dbReference type="Proteomes" id="UP000747399"/>
    </source>
</evidence>
<dbReference type="EMBL" id="BNCO01000092">
    <property type="protein sequence ID" value="GIL66927.1"/>
    <property type="molecule type" value="Genomic_DNA"/>
</dbReference>
<name>A0A8J4FAC8_9CHLO</name>
<comment type="caution">
    <text evidence="2">The sequence shown here is derived from an EMBL/GenBank/DDBJ whole genome shotgun (WGS) entry which is preliminary data.</text>
</comment>
<accession>A0A8J4FAC8</accession>
<feature type="non-terminal residue" evidence="2">
    <location>
        <position position="1"/>
    </location>
</feature>
<evidence type="ECO:0000256" key="1">
    <source>
        <dbReference type="SAM" id="MobiDB-lite"/>
    </source>
</evidence>
<dbReference type="Proteomes" id="UP000747399">
    <property type="component" value="Unassembled WGS sequence"/>
</dbReference>
<reference evidence="2" key="1">
    <citation type="journal article" date="2021" name="Proc. Natl. Acad. Sci. U.S.A.">
        <title>Three genomes in the algal genus Volvox reveal the fate of a haploid sex-determining region after a transition to homothallism.</title>
        <authorList>
            <person name="Yamamoto K."/>
            <person name="Hamaji T."/>
            <person name="Kawai-Toyooka H."/>
            <person name="Matsuzaki R."/>
            <person name="Takahashi F."/>
            <person name="Nishimura Y."/>
            <person name="Kawachi M."/>
            <person name="Noguchi H."/>
            <person name="Minakuchi Y."/>
            <person name="Umen J.G."/>
            <person name="Toyoda A."/>
            <person name="Nozaki H."/>
        </authorList>
    </citation>
    <scope>NUCLEOTIDE SEQUENCE</scope>
    <source>
        <strain evidence="2">NIES-3780</strain>
    </source>
</reference>
<dbReference type="AlphaFoldDB" id="A0A8J4FAC8"/>
<sequence>HVQPPQSLSSIGQPEANRGMLCQKLRTKDPKSALWKTPVIFYCYMLPVLGSCSDIDTHELSPARLGATAAVPLSPPPSPSGPSPGAIVPCDTEAACGNKS</sequence>
<evidence type="ECO:0000313" key="2">
    <source>
        <dbReference type="EMBL" id="GIL66927.1"/>
    </source>
</evidence>
<organism evidence="2 3">
    <name type="scientific">Volvox africanus</name>
    <dbReference type="NCBI Taxonomy" id="51714"/>
    <lineage>
        <taxon>Eukaryota</taxon>
        <taxon>Viridiplantae</taxon>
        <taxon>Chlorophyta</taxon>
        <taxon>core chlorophytes</taxon>
        <taxon>Chlorophyceae</taxon>
        <taxon>CS clade</taxon>
        <taxon>Chlamydomonadales</taxon>
        <taxon>Volvocaceae</taxon>
        <taxon>Volvox</taxon>
    </lineage>
</organism>
<feature type="compositionally biased region" description="Pro residues" evidence="1">
    <location>
        <begin position="73"/>
        <end position="82"/>
    </location>
</feature>
<gene>
    <name evidence="2" type="ORF">Vafri_20445</name>
</gene>
<feature type="region of interest" description="Disordered" evidence="1">
    <location>
        <begin position="68"/>
        <end position="89"/>
    </location>
</feature>
<keyword evidence="3" id="KW-1185">Reference proteome</keyword>